<evidence type="ECO:0000313" key="1">
    <source>
        <dbReference type="EMBL" id="QHN76139.1"/>
    </source>
</evidence>
<proteinExistence type="predicted"/>
<dbReference type="AlphaFoldDB" id="A0A6B9V4A5"/>
<dbReference type="EMBL" id="CP031001">
    <property type="protein sequence ID" value="QHN76139.1"/>
    <property type="molecule type" value="Genomic_DNA"/>
</dbReference>
<name>A0A6B9V4A5_ARAHY</name>
<protein>
    <submittedName>
        <fullName evidence="1">Uncharacterized protein</fullName>
    </submittedName>
</protein>
<sequence>MLFNGCVISLIFKWTLHGPHSMICAFLLWTTISIKLPFHLQFGTCVGFISF</sequence>
<evidence type="ECO:0000313" key="2">
    <source>
        <dbReference type="Proteomes" id="UP000464620"/>
    </source>
</evidence>
<reference evidence="1 2" key="1">
    <citation type="submission" date="2020-01" db="EMBL/GenBank/DDBJ databases">
        <title>Genome sequence of Arachis hypogaea, cultivar Shitouqi.</title>
        <authorList>
            <person name="Zhuang W."/>
            <person name="Chen H."/>
            <person name="Varshney R."/>
            <person name="Wang D."/>
            <person name="Ming R."/>
        </authorList>
    </citation>
    <scope>NUCLEOTIDE SEQUENCE [LARGE SCALE GENOMIC DNA]</scope>
    <source>
        <tissue evidence="1">Young leaf</tissue>
    </source>
</reference>
<accession>A0A6B9V4A5</accession>
<dbReference type="Proteomes" id="UP000464620">
    <property type="component" value="Chromosome B09"/>
</dbReference>
<organism evidence="1 2">
    <name type="scientific">Arachis hypogaea</name>
    <name type="common">Peanut</name>
    <dbReference type="NCBI Taxonomy" id="3818"/>
    <lineage>
        <taxon>Eukaryota</taxon>
        <taxon>Viridiplantae</taxon>
        <taxon>Streptophyta</taxon>
        <taxon>Embryophyta</taxon>
        <taxon>Tracheophyta</taxon>
        <taxon>Spermatophyta</taxon>
        <taxon>Magnoliopsida</taxon>
        <taxon>eudicotyledons</taxon>
        <taxon>Gunneridae</taxon>
        <taxon>Pentapetalae</taxon>
        <taxon>rosids</taxon>
        <taxon>fabids</taxon>
        <taxon>Fabales</taxon>
        <taxon>Fabaceae</taxon>
        <taxon>Papilionoideae</taxon>
        <taxon>50 kb inversion clade</taxon>
        <taxon>dalbergioids sensu lato</taxon>
        <taxon>Dalbergieae</taxon>
        <taxon>Pterocarpus clade</taxon>
        <taxon>Arachis</taxon>
    </lineage>
</organism>
<gene>
    <name evidence="1" type="ORF">DS421_19g641280</name>
</gene>